<comment type="caution">
    <text evidence="5">The sequence shown here is derived from an EMBL/GenBank/DDBJ whole genome shotgun (WGS) entry which is preliminary data.</text>
</comment>
<dbReference type="SUPFAM" id="SSF52768">
    <property type="entry name" value="Arginase/deacetylase"/>
    <property type="match status" value="1"/>
</dbReference>
<evidence type="ECO:0000313" key="6">
    <source>
        <dbReference type="Proteomes" id="UP001321760"/>
    </source>
</evidence>
<proteinExistence type="inferred from homology"/>
<evidence type="ECO:0000256" key="1">
    <source>
        <dbReference type="ARBA" id="ARBA00022723"/>
    </source>
</evidence>
<evidence type="ECO:0000256" key="4">
    <source>
        <dbReference type="PROSITE-ProRule" id="PRU00742"/>
    </source>
</evidence>
<dbReference type="Gene3D" id="3.40.800.10">
    <property type="entry name" value="Ureohydrolase domain"/>
    <property type="match status" value="1"/>
</dbReference>
<sequence>MPLTSLTLILSPYHVGLHESPLHRSRVSSGPSHLLTSTSLLPTLHSLSLPIHTVTLPAVASTSEGEIGRSFELLRLTSAAVAAARGNASFPIVLAGNCLASVGVFAGLTTDEENEIGCVWFDAHDDYNVPDTVVSGYFDSQGIAMMAGESWRALMATVPGFKPVDLRRVVHVGMRDVNELERARVEGSEMGVVWAGLKEEMAKRFRDEEGEKKGVLVHLDVDVLDVSVGKANAFACAGGLGEEDLRACMRAIVERATPLAVTVASFDPFCDGEEKAKTPPGVVPDFLAPWVP</sequence>
<accession>A0AAV9GLE4</accession>
<reference evidence="5" key="2">
    <citation type="submission" date="2023-05" db="EMBL/GenBank/DDBJ databases">
        <authorList>
            <consortium name="Lawrence Berkeley National Laboratory"/>
            <person name="Steindorff A."/>
            <person name="Hensen N."/>
            <person name="Bonometti L."/>
            <person name="Westerberg I."/>
            <person name="Brannstrom I.O."/>
            <person name="Guillou S."/>
            <person name="Cros-Aarteil S."/>
            <person name="Calhoun S."/>
            <person name="Haridas S."/>
            <person name="Kuo A."/>
            <person name="Mondo S."/>
            <person name="Pangilinan J."/>
            <person name="Riley R."/>
            <person name="Labutti K."/>
            <person name="Andreopoulos B."/>
            <person name="Lipzen A."/>
            <person name="Chen C."/>
            <person name="Yanf M."/>
            <person name="Daum C."/>
            <person name="Ng V."/>
            <person name="Clum A."/>
            <person name="Ohm R."/>
            <person name="Martin F."/>
            <person name="Silar P."/>
            <person name="Natvig D."/>
            <person name="Lalanne C."/>
            <person name="Gautier V."/>
            <person name="Ament-Velasquez S.L."/>
            <person name="Kruys A."/>
            <person name="Hutchinson M.I."/>
            <person name="Powell A.J."/>
            <person name="Barry K."/>
            <person name="Miller A.N."/>
            <person name="Grigoriev I.V."/>
            <person name="Debuchy R."/>
            <person name="Gladieux P."/>
            <person name="Thoren M.H."/>
            <person name="Johannesson H."/>
        </authorList>
    </citation>
    <scope>NUCLEOTIDE SEQUENCE</scope>
    <source>
        <strain evidence="5">PSN243</strain>
    </source>
</reference>
<keyword evidence="6" id="KW-1185">Reference proteome</keyword>
<dbReference type="CDD" id="cd09999">
    <property type="entry name" value="Arginase-like_1"/>
    <property type="match status" value="1"/>
</dbReference>
<keyword evidence="1" id="KW-0479">Metal-binding</keyword>
<dbReference type="GO" id="GO:0004053">
    <property type="term" value="F:arginase activity"/>
    <property type="evidence" value="ECO:0007669"/>
    <property type="project" value="TreeGrafter"/>
</dbReference>
<gene>
    <name evidence="5" type="ORF">QBC34DRAFT_449032</name>
</gene>
<dbReference type="Pfam" id="PF00491">
    <property type="entry name" value="Arginase"/>
    <property type="match status" value="1"/>
</dbReference>
<evidence type="ECO:0000256" key="3">
    <source>
        <dbReference type="ARBA" id="ARBA00023211"/>
    </source>
</evidence>
<dbReference type="GO" id="GO:0005634">
    <property type="term" value="C:nucleus"/>
    <property type="evidence" value="ECO:0007669"/>
    <property type="project" value="TreeGrafter"/>
</dbReference>
<dbReference type="Proteomes" id="UP001321760">
    <property type="component" value="Unassembled WGS sequence"/>
</dbReference>
<name>A0AAV9GLE4_9PEZI</name>
<keyword evidence="2" id="KW-0378">Hydrolase</keyword>
<evidence type="ECO:0000313" key="5">
    <source>
        <dbReference type="EMBL" id="KAK4449054.1"/>
    </source>
</evidence>
<dbReference type="InterPro" id="IPR006035">
    <property type="entry name" value="Ureohydrolase"/>
</dbReference>
<comment type="similarity">
    <text evidence="4">Belongs to the arginase family.</text>
</comment>
<dbReference type="PANTHER" id="PTHR43782">
    <property type="entry name" value="ARGINASE"/>
    <property type="match status" value="1"/>
</dbReference>
<dbReference type="PRINTS" id="PR00116">
    <property type="entry name" value="ARGINASE"/>
</dbReference>
<organism evidence="5 6">
    <name type="scientific">Podospora aff. communis PSN243</name>
    <dbReference type="NCBI Taxonomy" id="3040156"/>
    <lineage>
        <taxon>Eukaryota</taxon>
        <taxon>Fungi</taxon>
        <taxon>Dikarya</taxon>
        <taxon>Ascomycota</taxon>
        <taxon>Pezizomycotina</taxon>
        <taxon>Sordariomycetes</taxon>
        <taxon>Sordariomycetidae</taxon>
        <taxon>Sordariales</taxon>
        <taxon>Podosporaceae</taxon>
        <taxon>Podospora</taxon>
    </lineage>
</organism>
<dbReference type="PROSITE" id="PS51409">
    <property type="entry name" value="ARGINASE_2"/>
    <property type="match status" value="1"/>
</dbReference>
<dbReference type="PANTHER" id="PTHR43782:SF3">
    <property type="entry name" value="ARGINASE"/>
    <property type="match status" value="1"/>
</dbReference>
<keyword evidence="3" id="KW-0464">Manganese</keyword>
<evidence type="ECO:0000256" key="2">
    <source>
        <dbReference type="ARBA" id="ARBA00022801"/>
    </source>
</evidence>
<dbReference type="AlphaFoldDB" id="A0AAV9GLE4"/>
<dbReference type="GO" id="GO:0030145">
    <property type="term" value="F:manganese ion binding"/>
    <property type="evidence" value="ECO:0007669"/>
    <property type="project" value="TreeGrafter"/>
</dbReference>
<dbReference type="EMBL" id="MU865939">
    <property type="protein sequence ID" value="KAK4449054.1"/>
    <property type="molecule type" value="Genomic_DNA"/>
</dbReference>
<dbReference type="InterPro" id="IPR023696">
    <property type="entry name" value="Ureohydrolase_dom_sf"/>
</dbReference>
<reference evidence="5" key="1">
    <citation type="journal article" date="2023" name="Mol. Phylogenet. Evol.">
        <title>Genome-scale phylogeny and comparative genomics of the fungal order Sordariales.</title>
        <authorList>
            <person name="Hensen N."/>
            <person name="Bonometti L."/>
            <person name="Westerberg I."/>
            <person name="Brannstrom I.O."/>
            <person name="Guillou S."/>
            <person name="Cros-Aarteil S."/>
            <person name="Calhoun S."/>
            <person name="Haridas S."/>
            <person name="Kuo A."/>
            <person name="Mondo S."/>
            <person name="Pangilinan J."/>
            <person name="Riley R."/>
            <person name="LaButti K."/>
            <person name="Andreopoulos B."/>
            <person name="Lipzen A."/>
            <person name="Chen C."/>
            <person name="Yan M."/>
            <person name="Daum C."/>
            <person name="Ng V."/>
            <person name="Clum A."/>
            <person name="Steindorff A."/>
            <person name="Ohm R.A."/>
            <person name="Martin F."/>
            <person name="Silar P."/>
            <person name="Natvig D.O."/>
            <person name="Lalanne C."/>
            <person name="Gautier V."/>
            <person name="Ament-Velasquez S.L."/>
            <person name="Kruys A."/>
            <person name="Hutchinson M.I."/>
            <person name="Powell A.J."/>
            <person name="Barry K."/>
            <person name="Miller A.N."/>
            <person name="Grigoriev I.V."/>
            <person name="Debuchy R."/>
            <person name="Gladieux P."/>
            <person name="Hiltunen Thoren M."/>
            <person name="Johannesson H."/>
        </authorList>
    </citation>
    <scope>NUCLEOTIDE SEQUENCE</scope>
    <source>
        <strain evidence="5">PSN243</strain>
    </source>
</reference>
<protein>
    <submittedName>
        <fullName evidence="5">Arginase</fullName>
    </submittedName>
</protein>
<dbReference type="GO" id="GO:0005829">
    <property type="term" value="C:cytosol"/>
    <property type="evidence" value="ECO:0007669"/>
    <property type="project" value="TreeGrafter"/>
</dbReference>